<feature type="compositionally biased region" description="Basic residues" evidence="1">
    <location>
        <begin position="120"/>
        <end position="129"/>
    </location>
</feature>
<evidence type="ECO:0000313" key="3">
    <source>
        <dbReference type="EMBL" id="BBX96707.1"/>
    </source>
</evidence>
<organism evidence="3 4">
    <name type="scientific">Mycobacterium lacus</name>
    <dbReference type="NCBI Taxonomy" id="169765"/>
    <lineage>
        <taxon>Bacteria</taxon>
        <taxon>Bacillati</taxon>
        <taxon>Actinomycetota</taxon>
        <taxon>Actinomycetes</taxon>
        <taxon>Mycobacteriales</taxon>
        <taxon>Mycobacteriaceae</taxon>
        <taxon>Mycobacterium</taxon>
    </lineage>
</organism>
<dbReference type="AlphaFoldDB" id="A0A7I7NMF1"/>
<proteinExistence type="predicted"/>
<gene>
    <name evidence="3" type="ORF">MLAC_20010</name>
</gene>
<sequence>MGSSGREQIVEVFDALDADLDRLCELSFDVFTTPERLRALERLERVARRLRAPQHASINQLAAQASEEELGATLRSALADRLRITRAEAGRRIDDAADLGERRALTGQPLAPRLTATAKAQRRRSRRARPANPSHAYRTVLRWVPRSMVPSSVATDASTTSPSRRYLGLAA</sequence>
<accession>A0A7I7NMF1</accession>
<dbReference type="InterPro" id="IPR003870">
    <property type="entry name" value="DUF222"/>
</dbReference>
<evidence type="ECO:0000256" key="1">
    <source>
        <dbReference type="SAM" id="MobiDB-lite"/>
    </source>
</evidence>
<feature type="domain" description="DUF222" evidence="2">
    <location>
        <begin position="38"/>
        <end position="122"/>
    </location>
</feature>
<protein>
    <recommendedName>
        <fullName evidence="2">DUF222 domain-containing protein</fullName>
    </recommendedName>
</protein>
<dbReference type="Proteomes" id="UP000466396">
    <property type="component" value="Chromosome"/>
</dbReference>
<feature type="compositionally biased region" description="Polar residues" evidence="1">
    <location>
        <begin position="151"/>
        <end position="163"/>
    </location>
</feature>
<dbReference type="OrthoDB" id="4752052at2"/>
<feature type="region of interest" description="Disordered" evidence="1">
    <location>
        <begin position="151"/>
        <end position="171"/>
    </location>
</feature>
<evidence type="ECO:0000259" key="2">
    <source>
        <dbReference type="Pfam" id="PF02720"/>
    </source>
</evidence>
<feature type="region of interest" description="Disordered" evidence="1">
    <location>
        <begin position="115"/>
        <end position="137"/>
    </location>
</feature>
<dbReference type="KEGG" id="mlj:MLAC_20010"/>
<evidence type="ECO:0000313" key="4">
    <source>
        <dbReference type="Proteomes" id="UP000466396"/>
    </source>
</evidence>
<name>A0A7I7NMF1_9MYCO</name>
<dbReference type="Pfam" id="PF02720">
    <property type="entry name" value="DUF222"/>
    <property type="match status" value="1"/>
</dbReference>
<keyword evidence="4" id="KW-1185">Reference proteome</keyword>
<reference evidence="3 4" key="1">
    <citation type="journal article" date="2019" name="Emerg. Microbes Infect.">
        <title>Comprehensive subspecies identification of 175 nontuberculous mycobacteria species based on 7547 genomic profiles.</title>
        <authorList>
            <person name="Matsumoto Y."/>
            <person name="Kinjo T."/>
            <person name="Motooka D."/>
            <person name="Nabeya D."/>
            <person name="Jung N."/>
            <person name="Uechi K."/>
            <person name="Horii T."/>
            <person name="Iida T."/>
            <person name="Fujita J."/>
            <person name="Nakamura S."/>
        </authorList>
    </citation>
    <scope>NUCLEOTIDE SEQUENCE [LARGE SCALE GENOMIC DNA]</scope>
    <source>
        <strain evidence="3 4">JCM 15657</strain>
    </source>
</reference>
<dbReference type="EMBL" id="AP022581">
    <property type="protein sequence ID" value="BBX96707.1"/>
    <property type="molecule type" value="Genomic_DNA"/>
</dbReference>